<feature type="non-terminal residue" evidence="1">
    <location>
        <position position="72"/>
    </location>
</feature>
<dbReference type="AlphaFoldDB" id="A0A8S2T628"/>
<evidence type="ECO:0000313" key="1">
    <source>
        <dbReference type="EMBL" id="CAF4262497.1"/>
    </source>
</evidence>
<accession>A0A8S2T628</accession>
<sequence>MEDVLVNVLPFEANTVELVFDDWLAMKQRSLSDVQRSFIRELMKKAQILPLYMKLIFDIILTWHSYDPIDAN</sequence>
<name>A0A8S2T628_9BILA</name>
<evidence type="ECO:0000313" key="2">
    <source>
        <dbReference type="Proteomes" id="UP000676336"/>
    </source>
</evidence>
<comment type="caution">
    <text evidence="1">The sequence shown here is derived from an EMBL/GenBank/DDBJ whole genome shotgun (WGS) entry which is preliminary data.</text>
</comment>
<protein>
    <submittedName>
        <fullName evidence="1">Uncharacterized protein</fullName>
    </submittedName>
</protein>
<dbReference type="EMBL" id="CAJOBI010029015">
    <property type="protein sequence ID" value="CAF4262497.1"/>
    <property type="molecule type" value="Genomic_DNA"/>
</dbReference>
<proteinExistence type="predicted"/>
<dbReference type="Proteomes" id="UP000676336">
    <property type="component" value="Unassembled WGS sequence"/>
</dbReference>
<reference evidence="1" key="1">
    <citation type="submission" date="2021-02" db="EMBL/GenBank/DDBJ databases">
        <authorList>
            <person name="Nowell W R."/>
        </authorList>
    </citation>
    <scope>NUCLEOTIDE SEQUENCE</scope>
</reference>
<gene>
    <name evidence="1" type="ORF">SMN809_LOCUS24479</name>
</gene>
<organism evidence="1 2">
    <name type="scientific">Rotaria magnacalcarata</name>
    <dbReference type="NCBI Taxonomy" id="392030"/>
    <lineage>
        <taxon>Eukaryota</taxon>
        <taxon>Metazoa</taxon>
        <taxon>Spiralia</taxon>
        <taxon>Gnathifera</taxon>
        <taxon>Rotifera</taxon>
        <taxon>Eurotatoria</taxon>
        <taxon>Bdelloidea</taxon>
        <taxon>Philodinida</taxon>
        <taxon>Philodinidae</taxon>
        <taxon>Rotaria</taxon>
    </lineage>
</organism>